<dbReference type="AlphaFoldDB" id="A0A4R5MP58"/>
<evidence type="ECO:0000259" key="1">
    <source>
        <dbReference type="Pfam" id="PF02589"/>
    </source>
</evidence>
<dbReference type="Gene3D" id="3.40.50.10420">
    <property type="entry name" value="NagB/RpiA/CoA transferase-like"/>
    <property type="match status" value="1"/>
</dbReference>
<dbReference type="SUPFAM" id="SSF100950">
    <property type="entry name" value="NagB/RpiA/CoA transferase-like"/>
    <property type="match status" value="1"/>
</dbReference>
<proteinExistence type="predicted"/>
<dbReference type="Pfam" id="PF02589">
    <property type="entry name" value="LUD_dom"/>
    <property type="match status" value="1"/>
</dbReference>
<organism evidence="2 3">
    <name type="scientific">Pedobacter changchengzhani</name>
    <dbReference type="NCBI Taxonomy" id="2529274"/>
    <lineage>
        <taxon>Bacteria</taxon>
        <taxon>Pseudomonadati</taxon>
        <taxon>Bacteroidota</taxon>
        <taxon>Sphingobacteriia</taxon>
        <taxon>Sphingobacteriales</taxon>
        <taxon>Sphingobacteriaceae</taxon>
        <taxon>Pedobacter</taxon>
    </lineage>
</organism>
<comment type="caution">
    <text evidence="2">The sequence shown here is derived from an EMBL/GenBank/DDBJ whole genome shotgun (WGS) entry which is preliminary data.</text>
</comment>
<dbReference type="Proteomes" id="UP000295668">
    <property type="component" value="Unassembled WGS sequence"/>
</dbReference>
<dbReference type="PANTHER" id="PTHR43682">
    <property type="entry name" value="LACTATE UTILIZATION PROTEIN C"/>
    <property type="match status" value="1"/>
</dbReference>
<dbReference type="InterPro" id="IPR037171">
    <property type="entry name" value="NagB/RpiA_transferase-like"/>
</dbReference>
<name>A0A4R5MP58_9SPHI</name>
<dbReference type="PANTHER" id="PTHR43682:SF1">
    <property type="entry name" value="LACTATE UTILIZATION PROTEIN C"/>
    <property type="match status" value="1"/>
</dbReference>
<dbReference type="EMBL" id="SJCY01000001">
    <property type="protein sequence ID" value="TDG37640.1"/>
    <property type="molecule type" value="Genomic_DNA"/>
</dbReference>
<protein>
    <recommendedName>
        <fullName evidence="1">LUD domain-containing protein</fullName>
    </recommendedName>
</protein>
<reference evidence="2 3" key="1">
    <citation type="submission" date="2019-02" db="EMBL/GenBank/DDBJ databases">
        <title>Pedobacter sp. nov., a novel speices isolated from soil of pinguins habitat in Antarcitica.</title>
        <authorList>
            <person name="He R.-H."/>
        </authorList>
    </citation>
    <scope>NUCLEOTIDE SEQUENCE [LARGE SCALE GENOMIC DNA]</scope>
    <source>
        <strain evidence="2 3">E01020</strain>
    </source>
</reference>
<gene>
    <name evidence="2" type="ORF">EZJ43_00660</name>
</gene>
<sequence>MSSRAEILAKVKQNKPTLVPLPNIDFNDLITYPDLITQFISVVEKIGGAVFLYPTEEDLAKNISLEPNETYNINTLNMSEAEKLSLSKVHSLDLERVHTAYFRGKLGVAENGSIWLDEEAMVNRVLPIICEHLVLVLDKNLIVPTMHHAYQNIDVSKTGYGTFLAGPSKTADIEQSLVIGAHGPRSLKVCLIG</sequence>
<keyword evidence="3" id="KW-1185">Reference proteome</keyword>
<dbReference type="InterPro" id="IPR024185">
    <property type="entry name" value="FTHF_cligase-like_sf"/>
</dbReference>
<accession>A0A4R5MP58</accession>
<dbReference type="RefSeq" id="WP_133260728.1">
    <property type="nucleotide sequence ID" value="NZ_SJCY01000001.1"/>
</dbReference>
<evidence type="ECO:0000313" key="2">
    <source>
        <dbReference type="EMBL" id="TDG37640.1"/>
    </source>
</evidence>
<dbReference type="OrthoDB" id="9794157at2"/>
<dbReference type="InterPro" id="IPR003741">
    <property type="entry name" value="LUD_dom"/>
</dbReference>
<feature type="domain" description="LUD" evidence="1">
    <location>
        <begin position="106"/>
        <end position="192"/>
    </location>
</feature>
<evidence type="ECO:0000313" key="3">
    <source>
        <dbReference type="Proteomes" id="UP000295668"/>
    </source>
</evidence>